<proteinExistence type="predicted"/>
<dbReference type="InterPro" id="IPR015946">
    <property type="entry name" value="KH_dom-like_a/b"/>
</dbReference>
<dbReference type="PANTHER" id="PTHR34352">
    <property type="entry name" value="PROTEIN YHFA"/>
    <property type="match status" value="1"/>
</dbReference>
<dbReference type="InterPro" id="IPR003718">
    <property type="entry name" value="OsmC/Ohr_fam"/>
</dbReference>
<dbReference type="AlphaFoldDB" id="A0A2T0WK65"/>
<gene>
    <name evidence="1" type="ORF">CLW00_107167</name>
</gene>
<dbReference type="PANTHER" id="PTHR34352:SF1">
    <property type="entry name" value="PROTEIN YHFA"/>
    <property type="match status" value="1"/>
</dbReference>
<dbReference type="OrthoDB" id="9804010at2"/>
<keyword evidence="2" id="KW-1185">Reference proteome</keyword>
<dbReference type="Pfam" id="PF02566">
    <property type="entry name" value="OsmC"/>
    <property type="match status" value="1"/>
</dbReference>
<sequence>MSKRNVTVRMKADYEYEASNLQGNVVQMDMYDAPEKKAQSPMDLLLSALGGCSAVDAVSMMKKKRKTVEDFFIEVEGDRNDGIPAFYKSIHLHFVLVSPDAKEEEFAKVVALSVEKYCSVASSLNSKVTHSSEVRKIA</sequence>
<evidence type="ECO:0000313" key="2">
    <source>
        <dbReference type="Proteomes" id="UP000238157"/>
    </source>
</evidence>
<protein>
    <submittedName>
        <fullName evidence="1">Putative redox protein</fullName>
    </submittedName>
</protein>
<name>A0A2T0WK65_9BACT</name>
<evidence type="ECO:0000313" key="1">
    <source>
        <dbReference type="EMBL" id="PRY87098.1"/>
    </source>
</evidence>
<dbReference type="Proteomes" id="UP000238157">
    <property type="component" value="Unassembled WGS sequence"/>
</dbReference>
<dbReference type="SUPFAM" id="SSF82784">
    <property type="entry name" value="OsmC-like"/>
    <property type="match status" value="1"/>
</dbReference>
<reference evidence="1 2" key="1">
    <citation type="submission" date="2018-03" db="EMBL/GenBank/DDBJ databases">
        <title>Genomic Encyclopedia of Archaeal and Bacterial Type Strains, Phase II (KMG-II): from individual species to whole genera.</title>
        <authorList>
            <person name="Goeker M."/>
        </authorList>
    </citation>
    <scope>NUCLEOTIDE SEQUENCE [LARGE SCALE GENOMIC DNA]</scope>
    <source>
        <strain evidence="1 2">DSM 27929</strain>
    </source>
</reference>
<dbReference type="EMBL" id="PVTR01000007">
    <property type="protein sequence ID" value="PRY87098.1"/>
    <property type="molecule type" value="Genomic_DNA"/>
</dbReference>
<dbReference type="RefSeq" id="WP_106134119.1">
    <property type="nucleotide sequence ID" value="NZ_PVTR01000007.1"/>
</dbReference>
<dbReference type="InterPro" id="IPR036102">
    <property type="entry name" value="OsmC/Ohrsf"/>
</dbReference>
<comment type="caution">
    <text evidence="1">The sequence shown here is derived from an EMBL/GenBank/DDBJ whole genome shotgun (WGS) entry which is preliminary data.</text>
</comment>
<organism evidence="1 2">
    <name type="scientific">Mongoliibacter ruber</name>
    <dbReference type="NCBI Taxonomy" id="1750599"/>
    <lineage>
        <taxon>Bacteria</taxon>
        <taxon>Pseudomonadati</taxon>
        <taxon>Bacteroidota</taxon>
        <taxon>Cytophagia</taxon>
        <taxon>Cytophagales</taxon>
        <taxon>Cyclobacteriaceae</taxon>
        <taxon>Mongoliibacter</taxon>
    </lineage>
</organism>
<dbReference type="Gene3D" id="3.30.300.20">
    <property type="match status" value="1"/>
</dbReference>
<accession>A0A2T0WK65</accession>